<dbReference type="GO" id="GO:0000131">
    <property type="term" value="C:incipient cellular bud site"/>
    <property type="evidence" value="ECO:0007669"/>
    <property type="project" value="EnsemblFungi"/>
</dbReference>
<dbReference type="GO" id="GO:0000144">
    <property type="term" value="C:cellular bud neck septin ring"/>
    <property type="evidence" value="ECO:0007669"/>
    <property type="project" value="EnsemblFungi"/>
</dbReference>
<name>G0V9Y2_NAUCA</name>
<dbReference type="STRING" id="1064592.G0V9Y2"/>
<dbReference type="OrthoDB" id="41532at2759"/>
<keyword evidence="2" id="KW-0812">Transmembrane</keyword>
<dbReference type="SUPFAM" id="SSF49313">
    <property type="entry name" value="Cadherin-like"/>
    <property type="match status" value="3"/>
</dbReference>
<dbReference type="eggNOG" id="ENOG502QURR">
    <property type="taxonomic scope" value="Eukaryota"/>
</dbReference>
<dbReference type="InParanoid" id="G0V9Y2"/>
<reference key="2">
    <citation type="submission" date="2011-08" db="EMBL/GenBank/DDBJ databases">
        <title>Genome sequence of Naumovozyma castellii.</title>
        <authorList>
            <person name="Gordon J.L."/>
            <person name="Armisen D."/>
            <person name="Proux-Wera E."/>
            <person name="OhEigeartaigh S.S."/>
            <person name="Byrne K.P."/>
            <person name="Wolfe K.H."/>
        </authorList>
    </citation>
    <scope>NUCLEOTIDE SEQUENCE</scope>
    <source>
        <strain>Type strain:CBS 4309</strain>
    </source>
</reference>
<feature type="region of interest" description="Disordered" evidence="1">
    <location>
        <begin position="444"/>
        <end position="501"/>
    </location>
</feature>
<gene>
    <name evidence="5" type="primary">NCAS0B06650</name>
    <name evidence="5" type="ordered locus">NCAS_0B06650</name>
</gene>
<dbReference type="InterPro" id="IPR013783">
    <property type="entry name" value="Ig-like_fold"/>
</dbReference>
<dbReference type="AlphaFoldDB" id="G0V9Y2"/>
<protein>
    <recommendedName>
        <fullName evidence="4">Dystroglycan-type cadherin-like domain-containing protein</fullName>
    </recommendedName>
</protein>
<dbReference type="OMA" id="ATRGEWF"/>
<dbReference type="GO" id="GO:0007120">
    <property type="term" value="P:axial cellular bud site selection"/>
    <property type="evidence" value="ECO:0007669"/>
    <property type="project" value="EnsemblFungi"/>
</dbReference>
<dbReference type="KEGG" id="ncs:NCAS_0B06650"/>
<feature type="domain" description="Dystroglycan-type cadherin-like" evidence="4">
    <location>
        <begin position="351"/>
        <end position="463"/>
    </location>
</feature>
<feature type="compositionally biased region" description="Polar residues" evidence="1">
    <location>
        <begin position="720"/>
        <end position="733"/>
    </location>
</feature>
<dbReference type="Pfam" id="PF05345">
    <property type="entry name" value="He_PIG"/>
    <property type="match status" value="1"/>
</dbReference>
<keyword evidence="3" id="KW-0732">Signal</keyword>
<keyword evidence="2" id="KW-1133">Transmembrane helix</keyword>
<dbReference type="Gene3D" id="2.60.40.10">
    <property type="entry name" value="Immunoglobulins"/>
    <property type="match status" value="3"/>
</dbReference>
<feature type="region of interest" description="Disordered" evidence="1">
    <location>
        <begin position="596"/>
        <end position="621"/>
    </location>
</feature>
<evidence type="ECO:0000259" key="4">
    <source>
        <dbReference type="SMART" id="SM00736"/>
    </source>
</evidence>
<feature type="signal peptide" evidence="3">
    <location>
        <begin position="1"/>
        <end position="25"/>
    </location>
</feature>
<feature type="domain" description="Dystroglycan-type cadherin-like" evidence="4">
    <location>
        <begin position="149"/>
        <end position="254"/>
    </location>
</feature>
<dbReference type="FunCoup" id="G0V9Y2">
    <property type="interactions" value="45"/>
</dbReference>
<feature type="region of interest" description="Disordered" evidence="1">
    <location>
        <begin position="720"/>
        <end position="794"/>
    </location>
</feature>
<feature type="transmembrane region" description="Helical" evidence="2">
    <location>
        <begin position="509"/>
        <end position="533"/>
    </location>
</feature>
<proteinExistence type="predicted"/>
<evidence type="ECO:0000256" key="1">
    <source>
        <dbReference type="SAM" id="MobiDB-lite"/>
    </source>
</evidence>
<feature type="chain" id="PRO_5003410873" description="Dystroglycan-type cadherin-like domain-containing protein" evidence="3">
    <location>
        <begin position="26"/>
        <end position="813"/>
    </location>
</feature>
<dbReference type="GeneID" id="96902306"/>
<evidence type="ECO:0000256" key="3">
    <source>
        <dbReference type="SAM" id="SignalP"/>
    </source>
</evidence>
<evidence type="ECO:0000256" key="2">
    <source>
        <dbReference type="SAM" id="Phobius"/>
    </source>
</evidence>
<accession>G0V9Y2</accession>
<keyword evidence="2" id="KW-0472">Membrane</keyword>
<evidence type="ECO:0000313" key="5">
    <source>
        <dbReference type="EMBL" id="CCC68749.1"/>
    </source>
</evidence>
<dbReference type="PANTHER" id="PTHR21559:SF21">
    <property type="entry name" value="DYSTROGLYCAN 1"/>
    <property type="match status" value="1"/>
</dbReference>
<dbReference type="InterPro" id="IPR006644">
    <property type="entry name" value="Cadg"/>
</dbReference>
<feature type="region of interest" description="Disordered" evidence="1">
    <location>
        <begin position="540"/>
        <end position="580"/>
    </location>
</feature>
<reference evidence="5 6" key="1">
    <citation type="journal article" date="2011" name="Proc. Natl. Acad. Sci. U.S.A.">
        <title>Evolutionary erosion of yeast sex chromosomes by mating-type switching accidents.</title>
        <authorList>
            <person name="Gordon J.L."/>
            <person name="Armisen D."/>
            <person name="Proux-Wera E."/>
            <person name="Oheigeartaigh S.S."/>
            <person name="Byrne K.P."/>
            <person name="Wolfe K.H."/>
        </authorList>
    </citation>
    <scope>NUCLEOTIDE SEQUENCE [LARGE SCALE GENOMIC DNA]</scope>
    <source>
        <strain evidence="6">ATCC 76901 / BCRC 22586 / CBS 4309 / NBRC 1992 / NRRL Y-12630</strain>
    </source>
</reference>
<dbReference type="SMART" id="SM00736">
    <property type="entry name" value="CADG"/>
    <property type="match status" value="2"/>
</dbReference>
<dbReference type="Proteomes" id="UP000001640">
    <property type="component" value="Chromosome 2"/>
</dbReference>
<dbReference type="CDD" id="cd12087">
    <property type="entry name" value="TM_EGFR-like"/>
    <property type="match status" value="1"/>
</dbReference>
<dbReference type="InterPro" id="IPR015919">
    <property type="entry name" value="Cadherin-like_sf"/>
</dbReference>
<sequence length="813" mass="90453">MTIFQCITIFPLLLIISRLFSLTYAQPYEAYPINKQYPPVARIDESFSFQLSNTTYQSSNNKYSQITYQVFDLPEWLTFDTQSRTISGSPSAALLDDDTETDYFNFILQGFDETDNSYLNNTYQLAVTKKSSLQLANDFNLLALLKNYGNTNGKEGLILAPNQVFNVTFDRSAFVNQSSIKAFYGRSEQYNAPLPNWLFFDSSDLRFSGTAPVVNSAIAPEFSYGLVLIATDIEGYSGIEVPFNLIVGAHQLTTSIQNSMIINVTDSGDFNYDIPLNYVFLDNNEITMGNLSTPTLVNAPDWVQLNNFTLSGSLPSDTSSSSANNFSVAIYDIYDDVIYLNFDVVSTTNLFAVSSLPNINATRNEWFQYSFLPSQFTDPSNTNISVFYTNSSQSHDWLSFHSSNLTLIGQVPNDFDYLSIGLRAQEKSLSEELSFKIIGMDSKSNHSKNHTSSLNVTSTYHHSSTTSTSHASSTSTGSVTITSTTASSSSSGVVTPIQKNHKSNNSKTVAIACGVAIPVGVIIIIAILLFMFWKRKQNNKSQVPDEEMVRNISKPDVNNPANDPKQAVTSLQNPFDDDSQNSQLAKRLTALNEMKLDQSSLTDSENSTIDDEKNDTNGLYADPFHSQSDELLLKDESQNAIFNPTRPTSSFYMDSQPATMKSWKNNSFNPSKYNRDSSMSLNTVTTADLMNTEIKEDDIIPKDPRKSSLGLRDSVFWNKSQRNSDSSKSNTKQALEPVAEFSDNKNDNNTPTSMSTSSSDDFLPVKNGDNFDWVRTNDVNRKPSKKRLVNFSNKGEVDVGEAQQVDGHIPEEI</sequence>
<dbReference type="EMBL" id="HE576753">
    <property type="protein sequence ID" value="CCC68749.1"/>
    <property type="molecule type" value="Genomic_DNA"/>
</dbReference>
<feature type="compositionally biased region" description="Polar residues" evidence="1">
    <location>
        <begin position="597"/>
        <end position="607"/>
    </location>
</feature>
<feature type="compositionally biased region" description="Low complexity" evidence="1">
    <location>
        <begin position="747"/>
        <end position="761"/>
    </location>
</feature>
<organism evidence="5 6">
    <name type="scientific">Naumovozyma castellii</name>
    <name type="common">Yeast</name>
    <name type="synonym">Saccharomyces castellii</name>
    <dbReference type="NCBI Taxonomy" id="27288"/>
    <lineage>
        <taxon>Eukaryota</taxon>
        <taxon>Fungi</taxon>
        <taxon>Dikarya</taxon>
        <taxon>Ascomycota</taxon>
        <taxon>Saccharomycotina</taxon>
        <taxon>Saccharomycetes</taxon>
        <taxon>Saccharomycetales</taxon>
        <taxon>Saccharomycetaceae</taxon>
        <taxon>Naumovozyma</taxon>
    </lineage>
</organism>
<evidence type="ECO:0000313" key="6">
    <source>
        <dbReference type="Proteomes" id="UP000001640"/>
    </source>
</evidence>
<feature type="compositionally biased region" description="Low complexity" evidence="1">
    <location>
        <begin position="450"/>
        <end position="495"/>
    </location>
</feature>
<dbReference type="GO" id="GO:0005509">
    <property type="term" value="F:calcium ion binding"/>
    <property type="evidence" value="ECO:0007669"/>
    <property type="project" value="InterPro"/>
</dbReference>
<dbReference type="HOGENOM" id="CLU_017550_1_0_1"/>
<dbReference type="RefSeq" id="XP_003675120.1">
    <property type="nucleotide sequence ID" value="XM_003675072.1"/>
</dbReference>
<dbReference type="GO" id="GO:0005886">
    <property type="term" value="C:plasma membrane"/>
    <property type="evidence" value="ECO:0007669"/>
    <property type="project" value="EnsemblFungi"/>
</dbReference>
<keyword evidence="6" id="KW-1185">Reference proteome</keyword>
<dbReference type="PANTHER" id="PTHR21559">
    <property type="entry name" value="DYSTROGLYCAN-RELATED"/>
    <property type="match status" value="1"/>
</dbReference>